<organism evidence="1 2">
    <name type="scientific">Sphingomonas sanguinis</name>
    <dbReference type="NCBI Taxonomy" id="33051"/>
    <lineage>
        <taxon>Bacteria</taxon>
        <taxon>Pseudomonadati</taxon>
        <taxon>Pseudomonadota</taxon>
        <taxon>Alphaproteobacteria</taxon>
        <taxon>Sphingomonadales</taxon>
        <taxon>Sphingomonadaceae</taxon>
        <taxon>Sphingomonas</taxon>
    </lineage>
</organism>
<dbReference type="EMBL" id="JABEOV010000024">
    <property type="protein sequence ID" value="NNG54916.1"/>
    <property type="molecule type" value="Genomic_DNA"/>
</dbReference>
<sequence>MIRPPPWSRRLADEIAAAASTPEGRLLIQRFGLNGCSPGESTLPEPPRPDSTGALGIWEPRVCDGQTSFVRAAARRHEWPMWANVQRIEPKRTRWRVLLLGESVARGQLYEPRYTPALVLQALLEAVLGAGTVDVVDLARTGMGPEVSDLAIAAAVLEPDAVVMFAGNNWRPYDPTEPHRLPKTNAVLREGGVSGLKNVVEGEMRCRATEIVRAVRDFYTARAIPVLWIVPEFNLGDWHDWPIVAPTLTGGHNAAWLSSCATADQALADGDLALAEVAAARLLALDGGISGRGQQILARCRRLSGDLPAARAFLEAARDARLWDWSQPLPPRCAAATRQAILAEGGQGTSQVLDVPVLLAEFLDGGLPDRRVFLDFCHLNSDGIRLVMAAAAASLADTLVTQRVRWQEIIALAPSPEPALAAEAELLAAVHNAHWWQPTDIVRYHCDRALALWPAIAEVMVAFTELQTTPTPAMLSAAAARLSAHGGAVAQYLLGYSVQQLDAVLLDAMSQSLADAGSRWRTDPVEAWLRHRDAARVPADLLDFYLLSAADQPQETFGAMPLGRGASDLADPTFYRAYRPVSIFRFVAGASKPIVIDLTFRVPTAAAFSQRVRVLVNNRPVADLPACPAWTRHRIEIAADTLQRGLNTVRLEWPQNALDEEARLGIALEQRTLELPELFRVFADVSAFTAAAPIADLPAGSDSADVPCERVEGIGGC</sequence>
<dbReference type="RefSeq" id="WP_206379093.1">
    <property type="nucleotide sequence ID" value="NZ_JABEOV010000024.1"/>
</dbReference>
<proteinExistence type="predicted"/>
<accession>A0ABX1UR71</accession>
<name>A0ABX1UR71_9SPHN</name>
<comment type="caution">
    <text evidence="1">The sequence shown here is derived from an EMBL/GenBank/DDBJ whole genome shotgun (WGS) entry which is preliminary data.</text>
</comment>
<evidence type="ECO:0000313" key="1">
    <source>
        <dbReference type="EMBL" id="NNG54916.1"/>
    </source>
</evidence>
<gene>
    <name evidence="1" type="ORF">HKX05_16320</name>
</gene>
<dbReference type="Proteomes" id="UP000557656">
    <property type="component" value="Unassembled WGS sequence"/>
</dbReference>
<protein>
    <recommendedName>
        <fullName evidence="3">SGNH hydrolase-type esterase domain-containing protein</fullName>
    </recommendedName>
</protein>
<evidence type="ECO:0008006" key="3">
    <source>
        <dbReference type="Google" id="ProtNLM"/>
    </source>
</evidence>
<keyword evidence="2" id="KW-1185">Reference proteome</keyword>
<reference evidence="1 2" key="1">
    <citation type="submission" date="2020-05" db="EMBL/GenBank/DDBJ databases">
        <title>Draft Genome Sequences of Sphingomonas sp. Isolated from the International Space Station.</title>
        <authorList>
            <person name="Bijlani S."/>
            <person name="Singh N.K."/>
            <person name="Mason C.E."/>
            <person name="Wang C.C."/>
            <person name="Venkateswaran K."/>
        </authorList>
    </citation>
    <scope>NUCLEOTIDE SEQUENCE [LARGE SCALE GENOMIC DNA]</scope>
    <source>
        <strain evidence="1 2">IIF7SW-B5</strain>
    </source>
</reference>
<evidence type="ECO:0000313" key="2">
    <source>
        <dbReference type="Proteomes" id="UP000557656"/>
    </source>
</evidence>